<proteinExistence type="predicted"/>
<organism evidence="1">
    <name type="scientific">marine metagenome</name>
    <dbReference type="NCBI Taxonomy" id="408172"/>
    <lineage>
        <taxon>unclassified sequences</taxon>
        <taxon>metagenomes</taxon>
        <taxon>ecological metagenomes</taxon>
    </lineage>
</organism>
<dbReference type="InterPro" id="IPR029063">
    <property type="entry name" value="SAM-dependent_MTases_sf"/>
</dbReference>
<gene>
    <name evidence="1" type="ORF">METZ01_LOCUS254585</name>
</gene>
<dbReference type="SUPFAM" id="SSF53335">
    <property type="entry name" value="S-adenosyl-L-methionine-dependent methyltransferases"/>
    <property type="match status" value="1"/>
</dbReference>
<evidence type="ECO:0000313" key="1">
    <source>
        <dbReference type="EMBL" id="SVC01731.1"/>
    </source>
</evidence>
<reference evidence="1" key="1">
    <citation type="submission" date="2018-05" db="EMBL/GenBank/DDBJ databases">
        <authorList>
            <person name="Lanie J.A."/>
            <person name="Ng W.-L."/>
            <person name="Kazmierczak K.M."/>
            <person name="Andrzejewski T.M."/>
            <person name="Davidsen T.M."/>
            <person name="Wayne K.J."/>
            <person name="Tettelin H."/>
            <person name="Glass J.I."/>
            <person name="Rusch D."/>
            <person name="Podicherti R."/>
            <person name="Tsui H.-C.T."/>
            <person name="Winkler M.E."/>
        </authorList>
    </citation>
    <scope>NUCLEOTIDE SEQUENCE</scope>
</reference>
<accession>A0A382ISW8</accession>
<name>A0A382ISW8_9ZZZZ</name>
<dbReference type="EMBL" id="UINC01068827">
    <property type="protein sequence ID" value="SVC01731.1"/>
    <property type="molecule type" value="Genomic_DNA"/>
</dbReference>
<evidence type="ECO:0008006" key="2">
    <source>
        <dbReference type="Google" id="ProtNLM"/>
    </source>
</evidence>
<dbReference type="Gene3D" id="3.40.50.150">
    <property type="entry name" value="Vaccinia Virus protein VP39"/>
    <property type="match status" value="1"/>
</dbReference>
<protein>
    <recommendedName>
        <fullName evidence="2">Methyltransferase domain-containing protein</fullName>
    </recommendedName>
</protein>
<dbReference type="AlphaFoldDB" id="A0A382ISW8"/>
<sequence>MPVKIPENYVSGGFTMEYEVPWMTPGAVRKLDELVRSDDRVIEIGTGGSSLFFARRCRAVLGAEPSPEWGASVVAEARARGLGNIDIVIEPDPEKLLLAAGRFGACSVLSVDPDDGYDRDQLQNVLSDRAGDMLEVVAMDNYGARDLFITSWNWSNDQVIDSLPGKGWQGESFDDRKWRGNGTRIFWRNR</sequence>